<evidence type="ECO:0000256" key="1">
    <source>
        <dbReference type="SAM" id="MobiDB-lite"/>
    </source>
</evidence>
<reference evidence="4" key="1">
    <citation type="journal article" date="2019" name="Int. J. Syst. Evol. Microbiol.">
        <title>The Global Catalogue of Microorganisms (GCM) 10K type strain sequencing project: providing services to taxonomists for standard genome sequencing and annotation.</title>
        <authorList>
            <consortium name="The Broad Institute Genomics Platform"/>
            <consortium name="The Broad Institute Genome Sequencing Center for Infectious Disease"/>
            <person name="Wu L."/>
            <person name="Ma J."/>
        </authorList>
    </citation>
    <scope>NUCLEOTIDE SEQUENCE [LARGE SCALE GENOMIC DNA]</scope>
    <source>
        <strain evidence="4">CCUG 56608</strain>
    </source>
</reference>
<dbReference type="RefSeq" id="WP_379589879.1">
    <property type="nucleotide sequence ID" value="NZ_JBHTKK010000001.1"/>
</dbReference>
<feature type="region of interest" description="Disordered" evidence="1">
    <location>
        <begin position="20"/>
        <end position="77"/>
    </location>
</feature>
<feature type="chain" id="PRO_5045457967" description="Lipoprotein" evidence="2">
    <location>
        <begin position="20"/>
        <end position="77"/>
    </location>
</feature>
<evidence type="ECO:0000313" key="3">
    <source>
        <dbReference type="EMBL" id="MFD1064471.1"/>
    </source>
</evidence>
<feature type="compositionally biased region" description="Low complexity" evidence="1">
    <location>
        <begin position="25"/>
        <end position="36"/>
    </location>
</feature>
<evidence type="ECO:0008006" key="5">
    <source>
        <dbReference type="Google" id="ProtNLM"/>
    </source>
</evidence>
<name>A0ABW3NAC8_9BACI</name>
<comment type="caution">
    <text evidence="3">The sequence shown here is derived from an EMBL/GenBank/DDBJ whole genome shotgun (WGS) entry which is preliminary data.</text>
</comment>
<keyword evidence="2" id="KW-0732">Signal</keyword>
<feature type="signal peptide" evidence="2">
    <location>
        <begin position="1"/>
        <end position="19"/>
    </location>
</feature>
<gene>
    <name evidence="3" type="ORF">ACFQ19_00395</name>
</gene>
<accession>A0ABW3NAC8</accession>
<dbReference type="Proteomes" id="UP001597041">
    <property type="component" value="Unassembled WGS sequence"/>
</dbReference>
<sequence length="77" mass="8670">MNKVLLKVGASALALTLMAGCGTSNDNNEPADENPNMDQEERQDNMNEETNDQSDRNDPMDEDNLDEQEKNQRDNNN</sequence>
<feature type="compositionally biased region" description="Basic and acidic residues" evidence="1">
    <location>
        <begin position="67"/>
        <end position="77"/>
    </location>
</feature>
<evidence type="ECO:0000256" key="2">
    <source>
        <dbReference type="SAM" id="SignalP"/>
    </source>
</evidence>
<protein>
    <recommendedName>
        <fullName evidence="5">Lipoprotein</fullName>
    </recommendedName>
</protein>
<proteinExistence type="predicted"/>
<dbReference type="PROSITE" id="PS51257">
    <property type="entry name" value="PROKAR_LIPOPROTEIN"/>
    <property type="match status" value="1"/>
</dbReference>
<evidence type="ECO:0000313" key="4">
    <source>
        <dbReference type="Proteomes" id="UP001597041"/>
    </source>
</evidence>
<keyword evidence="4" id="KW-1185">Reference proteome</keyword>
<organism evidence="3 4">
    <name type="scientific">Oceanobacillus locisalsi</name>
    <dbReference type="NCBI Taxonomy" id="546107"/>
    <lineage>
        <taxon>Bacteria</taxon>
        <taxon>Bacillati</taxon>
        <taxon>Bacillota</taxon>
        <taxon>Bacilli</taxon>
        <taxon>Bacillales</taxon>
        <taxon>Bacillaceae</taxon>
        <taxon>Oceanobacillus</taxon>
    </lineage>
</organism>
<dbReference type="EMBL" id="JBHTKK010000001">
    <property type="protein sequence ID" value="MFD1064471.1"/>
    <property type="molecule type" value="Genomic_DNA"/>
</dbReference>